<dbReference type="PROSITE" id="PS50893">
    <property type="entry name" value="ABC_TRANSPORTER_2"/>
    <property type="match status" value="2"/>
</dbReference>
<dbReference type="AlphaFoldDB" id="A0A4Q7MM14"/>
<comment type="similarity">
    <text evidence="1">Belongs to the ABC transporter superfamily.</text>
</comment>
<dbReference type="InterPro" id="IPR050319">
    <property type="entry name" value="ABC_transp_ATP-bind"/>
</dbReference>
<comment type="caution">
    <text evidence="6">The sequence shown here is derived from an EMBL/GenBank/DDBJ whole genome shotgun (WGS) entry which is preliminary data.</text>
</comment>
<reference evidence="6 7" key="1">
    <citation type="submission" date="2019-02" db="EMBL/GenBank/DDBJ databases">
        <title>Genomic Encyclopedia of Type Strains, Phase IV (KMG-IV): sequencing the most valuable type-strain genomes for metagenomic binning, comparative biology and taxonomic classification.</title>
        <authorList>
            <person name="Goeker M."/>
        </authorList>
    </citation>
    <scope>NUCLEOTIDE SEQUENCE [LARGE SCALE GENOMIC DNA]</scope>
    <source>
        <strain evidence="6 7">DSM 18116</strain>
    </source>
</reference>
<dbReference type="PANTHER" id="PTHR43776">
    <property type="entry name" value="TRANSPORT ATP-BINDING PROTEIN"/>
    <property type="match status" value="1"/>
</dbReference>
<dbReference type="PANTHER" id="PTHR43776:SF7">
    <property type="entry name" value="D,D-DIPEPTIDE TRANSPORT ATP-BINDING PROTEIN DDPF-RELATED"/>
    <property type="match status" value="1"/>
</dbReference>
<feature type="domain" description="ABC transporter" evidence="5">
    <location>
        <begin position="6"/>
        <end position="262"/>
    </location>
</feature>
<evidence type="ECO:0000256" key="3">
    <source>
        <dbReference type="ARBA" id="ARBA00022741"/>
    </source>
</evidence>
<dbReference type="InterPro" id="IPR003439">
    <property type="entry name" value="ABC_transporter-like_ATP-bd"/>
</dbReference>
<evidence type="ECO:0000313" key="7">
    <source>
        <dbReference type="Proteomes" id="UP000293874"/>
    </source>
</evidence>
<sequence length="566" mass="62759">MPYPLLQIDDLQVDFISELGTTTAVKNISLEVNRGEIVAIVGESGSGKSVTSLSILQLLPSPPARYTAGSILFSADGQQQVNMLEQSAEQLRSIRGHRIAMIFQEPMTSLNPVFTCGSQVMEAIRQHQQVSTTEANARTLELFEKVKLPNPALLMDRYPHQLSGGQKQRVMIAMAMSCNPSLLICDEPTTALDVTVQKTILQLIRGLQETEKMGVIFITHDLGVVAEVADRAIVMYKGAIVEQGSTKDIFHSPQHPYTKGLLACRPILHKKGERLPVVSDFLEGRTIVKEKSTASIIPLSDDAAPLLKVENLKVWFPARKTFFGKPLDYVKAVNDVSFTVRKGETLGLVGESGCGKTTLGRSLLRLIDPTGGSIWYNGQNITAIKKDALKDLRQNIQIIFQDPYSSLNPRMTIGDAIVEPMSVHGLHKNGKMRKEWAMEMLHKVDLKPEHFNRYPHEFSGGQRQRIVIARALALGPTFVVCDESVSALDVSVQAQILNLLNDLKKEFDLTTIFISHDLSVVRYISDRIMVMNKGMIEEMGNAEDIYSNPQRDYTKQLIASIPKAAI</sequence>
<keyword evidence="2" id="KW-0813">Transport</keyword>
<organism evidence="6 7">
    <name type="scientific">Pseudobacter ginsenosidimutans</name>
    <dbReference type="NCBI Taxonomy" id="661488"/>
    <lineage>
        <taxon>Bacteria</taxon>
        <taxon>Pseudomonadati</taxon>
        <taxon>Bacteroidota</taxon>
        <taxon>Chitinophagia</taxon>
        <taxon>Chitinophagales</taxon>
        <taxon>Chitinophagaceae</taxon>
        <taxon>Pseudobacter</taxon>
    </lineage>
</organism>
<dbReference type="GO" id="GO:0055085">
    <property type="term" value="P:transmembrane transport"/>
    <property type="evidence" value="ECO:0007669"/>
    <property type="project" value="UniProtKB-ARBA"/>
</dbReference>
<dbReference type="NCBIfam" id="NF007739">
    <property type="entry name" value="PRK10419.1"/>
    <property type="match status" value="2"/>
</dbReference>
<dbReference type="PROSITE" id="PS00211">
    <property type="entry name" value="ABC_TRANSPORTER_1"/>
    <property type="match status" value="2"/>
</dbReference>
<accession>A0A4Q7MM14</accession>
<dbReference type="GO" id="GO:0005524">
    <property type="term" value="F:ATP binding"/>
    <property type="evidence" value="ECO:0007669"/>
    <property type="project" value="UniProtKB-KW"/>
</dbReference>
<dbReference type="InterPro" id="IPR003593">
    <property type="entry name" value="AAA+_ATPase"/>
</dbReference>
<dbReference type="RefSeq" id="WP_130543425.1">
    <property type="nucleotide sequence ID" value="NZ_CP042431.1"/>
</dbReference>
<dbReference type="SMART" id="SM00382">
    <property type="entry name" value="AAA"/>
    <property type="match status" value="2"/>
</dbReference>
<evidence type="ECO:0000256" key="1">
    <source>
        <dbReference type="ARBA" id="ARBA00005417"/>
    </source>
</evidence>
<keyword evidence="7" id="KW-1185">Reference proteome</keyword>
<dbReference type="Gene3D" id="3.40.50.300">
    <property type="entry name" value="P-loop containing nucleotide triphosphate hydrolases"/>
    <property type="match status" value="2"/>
</dbReference>
<dbReference type="GO" id="GO:0015833">
    <property type="term" value="P:peptide transport"/>
    <property type="evidence" value="ECO:0007669"/>
    <property type="project" value="InterPro"/>
</dbReference>
<keyword evidence="3" id="KW-0547">Nucleotide-binding</keyword>
<keyword evidence="4 6" id="KW-0067">ATP-binding</keyword>
<dbReference type="GO" id="GO:0016887">
    <property type="term" value="F:ATP hydrolysis activity"/>
    <property type="evidence" value="ECO:0007669"/>
    <property type="project" value="InterPro"/>
</dbReference>
<name>A0A4Q7MM14_9BACT</name>
<dbReference type="InterPro" id="IPR027417">
    <property type="entry name" value="P-loop_NTPase"/>
</dbReference>
<evidence type="ECO:0000256" key="2">
    <source>
        <dbReference type="ARBA" id="ARBA00022448"/>
    </source>
</evidence>
<dbReference type="SUPFAM" id="SSF52540">
    <property type="entry name" value="P-loop containing nucleoside triphosphate hydrolases"/>
    <property type="match status" value="2"/>
</dbReference>
<dbReference type="CDD" id="cd03257">
    <property type="entry name" value="ABC_NikE_OppD_transporters"/>
    <property type="match status" value="2"/>
</dbReference>
<dbReference type="OrthoDB" id="1115710at2"/>
<dbReference type="EMBL" id="SGXA01000003">
    <property type="protein sequence ID" value="RZS69057.1"/>
    <property type="molecule type" value="Genomic_DNA"/>
</dbReference>
<protein>
    <submittedName>
        <fullName evidence="6">Peptide/nickel transport system ATP-binding protein</fullName>
    </submittedName>
</protein>
<evidence type="ECO:0000259" key="5">
    <source>
        <dbReference type="PROSITE" id="PS50893"/>
    </source>
</evidence>
<dbReference type="NCBIfam" id="NF008453">
    <property type="entry name" value="PRK11308.1"/>
    <property type="match status" value="2"/>
</dbReference>
<evidence type="ECO:0000256" key="4">
    <source>
        <dbReference type="ARBA" id="ARBA00022840"/>
    </source>
</evidence>
<proteinExistence type="inferred from homology"/>
<dbReference type="Proteomes" id="UP000293874">
    <property type="component" value="Unassembled WGS sequence"/>
</dbReference>
<dbReference type="Pfam" id="PF08352">
    <property type="entry name" value="oligo_HPY"/>
    <property type="match status" value="2"/>
</dbReference>
<dbReference type="Pfam" id="PF00005">
    <property type="entry name" value="ABC_tran"/>
    <property type="match status" value="2"/>
</dbReference>
<dbReference type="InterPro" id="IPR013563">
    <property type="entry name" value="Oligopep_ABC_C"/>
</dbReference>
<evidence type="ECO:0000313" key="6">
    <source>
        <dbReference type="EMBL" id="RZS69057.1"/>
    </source>
</evidence>
<dbReference type="FunFam" id="3.40.50.300:FF:000016">
    <property type="entry name" value="Oligopeptide ABC transporter ATP-binding component"/>
    <property type="match status" value="2"/>
</dbReference>
<dbReference type="InterPro" id="IPR017871">
    <property type="entry name" value="ABC_transporter-like_CS"/>
</dbReference>
<gene>
    <name evidence="6" type="ORF">EV199_4881</name>
</gene>
<feature type="domain" description="ABC transporter" evidence="5">
    <location>
        <begin position="307"/>
        <end position="558"/>
    </location>
</feature>